<evidence type="ECO:0000313" key="3">
    <source>
        <dbReference type="EMBL" id="JAT77973.1"/>
    </source>
</evidence>
<feature type="compositionally biased region" description="Low complexity" evidence="1">
    <location>
        <begin position="194"/>
        <end position="203"/>
    </location>
</feature>
<proteinExistence type="predicted"/>
<dbReference type="AlphaFoldDB" id="A0A1D2AG96"/>
<name>A0A1D2AG96_AUXPR</name>
<feature type="region of interest" description="Disordered" evidence="1">
    <location>
        <begin position="265"/>
        <end position="286"/>
    </location>
</feature>
<reference evidence="3" key="1">
    <citation type="submission" date="2015-08" db="EMBL/GenBank/DDBJ databases">
        <authorList>
            <person name="Babu N.S."/>
            <person name="Beckwith C.J."/>
            <person name="Beseler K.G."/>
            <person name="Brison A."/>
            <person name="Carone J.V."/>
            <person name="Caskin T.P."/>
            <person name="Diamond M."/>
            <person name="Durham M.E."/>
            <person name="Foxe J.M."/>
            <person name="Go M."/>
            <person name="Henderson B.A."/>
            <person name="Jones I.B."/>
            <person name="McGettigan J.A."/>
            <person name="Micheletti S.J."/>
            <person name="Nasrallah M.E."/>
            <person name="Ortiz D."/>
            <person name="Piller C.R."/>
            <person name="Privatt S.R."/>
            <person name="Schneider S.L."/>
            <person name="Sharp S."/>
            <person name="Smith T.C."/>
            <person name="Stanton J.D."/>
            <person name="Ullery H.E."/>
            <person name="Wilson R.J."/>
            <person name="Serrano M.G."/>
            <person name="Buck G."/>
            <person name="Lee V."/>
            <person name="Wang Y."/>
            <person name="Carvalho R."/>
            <person name="Voegtly L."/>
            <person name="Shi R."/>
            <person name="Duckworth R."/>
            <person name="Johnson A."/>
            <person name="Loviza R."/>
            <person name="Walstead R."/>
            <person name="Shah Z."/>
            <person name="Kiflezghi M."/>
            <person name="Wade K."/>
            <person name="Ball S.L."/>
            <person name="Bradley K.W."/>
            <person name="Asai D.J."/>
            <person name="Bowman C.A."/>
            <person name="Russell D.A."/>
            <person name="Pope W.H."/>
            <person name="Jacobs-Sera D."/>
            <person name="Hendrix R.W."/>
            <person name="Hatfull G.F."/>
        </authorList>
    </citation>
    <scope>NUCLEOTIDE SEQUENCE</scope>
</reference>
<evidence type="ECO:0000256" key="2">
    <source>
        <dbReference type="SAM" id="Phobius"/>
    </source>
</evidence>
<gene>
    <name evidence="3" type="ORF">g.291</name>
</gene>
<keyword evidence="2" id="KW-0472">Membrane</keyword>
<sequence length="368" mass="38649">MTCSSMEEAQIPGLDASFGAFQTRVQAVLDHDKISAGSRRAIGSALEDLRADLHELAAKRTPEAAQRAALLHGLAGICRRYADILPPSTRPDFPQACNEADLVLESLPDDHLIDHGLVESPAGGAPPMTLEDQVRELAREVLQLEMERDAVLDLLSAQAGVPSPCESQSHSPRIAAHRPEAEGGEECRVGSQTEVAEGGAAEGDATPILDTPRRDSPLPGAPFLEESLLEAQGKIAALQGEVLRLQGLLEAAATPRGCAARLHRGDPAGATSPPRALTLPHPTISPPPPRRPWTLLTWLVQGTAGALLRAGVALDTLLLLAASLLQAAGLRHVAMLVSVGLGGVLQVAWILAGIAAWPSHVDTPAAWH</sequence>
<dbReference type="EMBL" id="GDKF01000649">
    <property type="protein sequence ID" value="JAT77973.1"/>
    <property type="molecule type" value="Transcribed_RNA"/>
</dbReference>
<evidence type="ECO:0000256" key="1">
    <source>
        <dbReference type="SAM" id="MobiDB-lite"/>
    </source>
</evidence>
<feature type="transmembrane region" description="Helical" evidence="2">
    <location>
        <begin position="295"/>
        <end position="321"/>
    </location>
</feature>
<feature type="compositionally biased region" description="Basic and acidic residues" evidence="1">
    <location>
        <begin position="177"/>
        <end position="188"/>
    </location>
</feature>
<keyword evidence="2" id="KW-1133">Transmembrane helix</keyword>
<keyword evidence="2" id="KW-0812">Transmembrane</keyword>
<protein>
    <submittedName>
        <fullName evidence="3">Uncharacterized protein</fullName>
    </submittedName>
</protein>
<organism evidence="3">
    <name type="scientific">Auxenochlorella protothecoides</name>
    <name type="common">Green microalga</name>
    <name type="synonym">Chlorella protothecoides</name>
    <dbReference type="NCBI Taxonomy" id="3075"/>
    <lineage>
        <taxon>Eukaryota</taxon>
        <taxon>Viridiplantae</taxon>
        <taxon>Chlorophyta</taxon>
        <taxon>core chlorophytes</taxon>
        <taxon>Trebouxiophyceae</taxon>
        <taxon>Chlorellales</taxon>
        <taxon>Chlorellaceae</taxon>
        <taxon>Auxenochlorella</taxon>
    </lineage>
</organism>
<accession>A0A1D2AG96</accession>
<feature type="transmembrane region" description="Helical" evidence="2">
    <location>
        <begin position="333"/>
        <end position="357"/>
    </location>
</feature>
<feature type="region of interest" description="Disordered" evidence="1">
    <location>
        <begin position="162"/>
        <end position="214"/>
    </location>
</feature>